<evidence type="ECO:0000256" key="1">
    <source>
        <dbReference type="SAM" id="MobiDB-lite"/>
    </source>
</evidence>
<reference evidence="3" key="1">
    <citation type="submission" date="2009-05" db="EMBL/GenBank/DDBJ databases">
        <title>The genome sequence of Ajellomyces capsulatus strain H143.</title>
        <authorList>
            <person name="Champion M."/>
            <person name="Cuomo C.A."/>
            <person name="Ma L.-J."/>
            <person name="Henn M.R."/>
            <person name="Sil A."/>
            <person name="Goldman B."/>
            <person name="Young S.K."/>
            <person name="Kodira C.D."/>
            <person name="Zeng Q."/>
            <person name="Koehrsen M."/>
            <person name="Alvarado L."/>
            <person name="Berlin A.M."/>
            <person name="Borenstein D."/>
            <person name="Chen Z."/>
            <person name="Engels R."/>
            <person name="Freedman E."/>
            <person name="Gellesch M."/>
            <person name="Goldberg J."/>
            <person name="Griggs A."/>
            <person name="Gujja S."/>
            <person name="Heiman D.I."/>
            <person name="Hepburn T.A."/>
            <person name="Howarth C."/>
            <person name="Jen D."/>
            <person name="Larson L."/>
            <person name="Lewis B."/>
            <person name="Mehta T."/>
            <person name="Park D."/>
            <person name="Pearson M."/>
            <person name="Roberts A."/>
            <person name="Saif S."/>
            <person name="Shea T.D."/>
            <person name="Shenoy N."/>
            <person name="Sisk P."/>
            <person name="Stolte C."/>
            <person name="Sykes S."/>
            <person name="Walk T."/>
            <person name="White J."/>
            <person name="Yandava C."/>
            <person name="Klein B."/>
            <person name="McEwen J.G."/>
            <person name="Puccia R."/>
            <person name="Goldman G.H."/>
            <person name="Felipe M.S."/>
            <person name="Nino-Vega G."/>
            <person name="San-Blas G."/>
            <person name="Taylor J.W."/>
            <person name="Mendoza L."/>
            <person name="Galagan J.E."/>
            <person name="Nusbaum C."/>
            <person name="Birren B.W."/>
        </authorList>
    </citation>
    <scope>NUCLEOTIDE SEQUENCE [LARGE SCALE GENOMIC DNA]</scope>
    <source>
        <strain evidence="3">H143</strain>
    </source>
</reference>
<proteinExistence type="predicted"/>
<sequence>MGVKAPQATGASGSRYRSTHASCHALSPQAPIPNNHPTTRDWRQTKQVIISLRGISTIFDADVLFANSNPACNMEPTEWSGTGHFLSATVGIGAGPVNTLVALFDVAEYPDSLGTRREAREDIWRGADDNAYSHPKTGQKILVAGNHKPEPWKAIGLNRSRPVSPTSTLCHAPAARKW</sequence>
<organism evidence="2 3">
    <name type="scientific">Ajellomyces capsulatus (strain H143)</name>
    <name type="common">Darling's disease fungus</name>
    <name type="synonym">Histoplasma capsulatum</name>
    <dbReference type="NCBI Taxonomy" id="544712"/>
    <lineage>
        <taxon>Eukaryota</taxon>
        <taxon>Fungi</taxon>
        <taxon>Dikarya</taxon>
        <taxon>Ascomycota</taxon>
        <taxon>Pezizomycotina</taxon>
        <taxon>Eurotiomycetes</taxon>
        <taxon>Eurotiomycetidae</taxon>
        <taxon>Onygenales</taxon>
        <taxon>Ajellomycetaceae</taxon>
        <taxon>Histoplasma</taxon>
    </lineage>
</organism>
<feature type="region of interest" description="Disordered" evidence="1">
    <location>
        <begin position="1"/>
        <end position="39"/>
    </location>
</feature>
<gene>
    <name evidence="2" type="ORF">HCDG_05376</name>
</gene>
<dbReference type="Proteomes" id="UP000002624">
    <property type="component" value="Unassembled WGS sequence"/>
</dbReference>
<feature type="compositionally biased region" description="Polar residues" evidence="1">
    <location>
        <begin position="9"/>
        <end position="21"/>
    </location>
</feature>
<evidence type="ECO:0000313" key="3">
    <source>
        <dbReference type="Proteomes" id="UP000002624"/>
    </source>
</evidence>
<dbReference type="OrthoDB" id="5042400at2759"/>
<evidence type="ECO:0000313" key="2">
    <source>
        <dbReference type="EMBL" id="EER40787.1"/>
    </source>
</evidence>
<protein>
    <submittedName>
        <fullName evidence="2">Uncharacterized protein</fullName>
    </submittedName>
</protein>
<dbReference type="HOGENOM" id="CLU_1510167_0_0_1"/>
<dbReference type="VEuPathDB" id="FungiDB:HCDG_05376"/>
<dbReference type="AlphaFoldDB" id="C6HG36"/>
<accession>C6HG36</accession>
<dbReference type="EMBL" id="GG692425">
    <property type="protein sequence ID" value="EER40787.1"/>
    <property type="molecule type" value="Genomic_DNA"/>
</dbReference>
<name>C6HG36_AJECH</name>